<reference evidence="2 3" key="1">
    <citation type="submission" date="2024-04" db="EMBL/GenBank/DDBJ databases">
        <title>Genome assembly C_amara_ONT_v2.</title>
        <authorList>
            <person name="Yant L."/>
            <person name="Moore C."/>
            <person name="Slenker M."/>
        </authorList>
    </citation>
    <scope>NUCLEOTIDE SEQUENCE [LARGE SCALE GENOMIC DNA]</scope>
    <source>
        <tissue evidence="2">Leaf</tissue>
    </source>
</reference>
<protein>
    <recommendedName>
        <fullName evidence="4">Retrotransposon Copia-like N-terminal domain-containing protein</fullName>
    </recommendedName>
</protein>
<evidence type="ECO:0008006" key="4">
    <source>
        <dbReference type="Google" id="ProtNLM"/>
    </source>
</evidence>
<dbReference type="EMBL" id="JBANAX010000880">
    <property type="protein sequence ID" value="KAL1190114.1"/>
    <property type="molecule type" value="Genomic_DNA"/>
</dbReference>
<accession>A0ABD0Z5Y0</accession>
<evidence type="ECO:0000313" key="3">
    <source>
        <dbReference type="Proteomes" id="UP001558713"/>
    </source>
</evidence>
<evidence type="ECO:0000313" key="2">
    <source>
        <dbReference type="EMBL" id="KAL1190114.1"/>
    </source>
</evidence>
<evidence type="ECO:0000256" key="1">
    <source>
        <dbReference type="SAM" id="MobiDB-lite"/>
    </source>
</evidence>
<comment type="caution">
    <text evidence="2">The sequence shown here is derived from an EMBL/GenBank/DDBJ whole genome shotgun (WGS) entry which is preliminary data.</text>
</comment>
<name>A0ABD0Z5Y0_CARAN</name>
<organism evidence="2 3">
    <name type="scientific">Cardamine amara subsp. amara</name>
    <dbReference type="NCBI Taxonomy" id="228776"/>
    <lineage>
        <taxon>Eukaryota</taxon>
        <taxon>Viridiplantae</taxon>
        <taxon>Streptophyta</taxon>
        <taxon>Embryophyta</taxon>
        <taxon>Tracheophyta</taxon>
        <taxon>Spermatophyta</taxon>
        <taxon>Magnoliopsida</taxon>
        <taxon>eudicotyledons</taxon>
        <taxon>Gunneridae</taxon>
        <taxon>Pentapetalae</taxon>
        <taxon>rosids</taxon>
        <taxon>malvids</taxon>
        <taxon>Brassicales</taxon>
        <taxon>Brassicaceae</taxon>
        <taxon>Cardamineae</taxon>
        <taxon>Cardamine</taxon>
    </lineage>
</organism>
<dbReference type="Proteomes" id="UP001558713">
    <property type="component" value="Unassembled WGS sequence"/>
</dbReference>
<feature type="region of interest" description="Disordered" evidence="1">
    <location>
        <begin position="44"/>
        <end position="77"/>
    </location>
</feature>
<dbReference type="AlphaFoldDB" id="A0ABD0Z5Y0"/>
<proteinExistence type="predicted"/>
<keyword evidence="3" id="KW-1185">Reference proteome</keyword>
<sequence length="115" mass="12479">MEDQKQVIPPIVLEGKNYLLWSRTTKTLLRSCGLWVHCLSSHETPKGIDEAGSGKGGVKTSAQISSSLGDSKVDPRRSACVGYSSKLFGAEYPCFLLICRESKGIVGYTPGSVWK</sequence>
<feature type="compositionally biased region" description="Polar residues" evidence="1">
    <location>
        <begin position="60"/>
        <end position="69"/>
    </location>
</feature>
<gene>
    <name evidence="2" type="ORF">V5N11_015535</name>
</gene>